<keyword evidence="4" id="KW-0805">Transcription regulation</keyword>
<keyword evidence="15" id="KW-1185">Reference proteome</keyword>
<keyword evidence="3" id="KW-0832">Ubl conjugation</keyword>
<evidence type="ECO:0000256" key="8">
    <source>
        <dbReference type="ARBA" id="ARBA00023242"/>
    </source>
</evidence>
<keyword evidence="5" id="KW-0238">DNA-binding</keyword>
<dbReference type="InterPro" id="IPR035965">
    <property type="entry name" value="PAS-like_dom_sf"/>
</dbReference>
<dbReference type="GO" id="GO:0071456">
    <property type="term" value="P:cellular response to hypoxia"/>
    <property type="evidence" value="ECO:0007669"/>
    <property type="project" value="TreeGrafter"/>
</dbReference>
<feature type="domain" description="PAS" evidence="12">
    <location>
        <begin position="98"/>
        <end position="160"/>
    </location>
</feature>
<dbReference type="FunFam" id="4.10.280.10:FF:000076">
    <property type="entry name" value="hypoxia-inducible factor 3-alpha isoform X1"/>
    <property type="match status" value="1"/>
</dbReference>
<keyword evidence="7" id="KW-0804">Transcription</keyword>
<dbReference type="InterPro" id="IPR000014">
    <property type="entry name" value="PAS"/>
</dbReference>
<dbReference type="GO" id="GO:0000981">
    <property type="term" value="F:DNA-binding transcription factor activity, RNA polymerase II-specific"/>
    <property type="evidence" value="ECO:0007669"/>
    <property type="project" value="TreeGrafter"/>
</dbReference>
<dbReference type="FunFam" id="3.30.450.20:FF:000015">
    <property type="entry name" value="Hypoxia-inducible factor 1-alpha isoform 1"/>
    <property type="match status" value="1"/>
</dbReference>
<dbReference type="InterPro" id="IPR014887">
    <property type="entry name" value="HIF-1_CTAD"/>
</dbReference>
<keyword evidence="9" id="KW-0379">Hydroxylation</keyword>
<evidence type="ECO:0008006" key="16">
    <source>
        <dbReference type="Google" id="ProtNLM"/>
    </source>
</evidence>
<dbReference type="GO" id="GO:0005634">
    <property type="term" value="C:nucleus"/>
    <property type="evidence" value="ECO:0007669"/>
    <property type="project" value="UniProtKB-SubCell"/>
</dbReference>
<dbReference type="PROSITE" id="PS50112">
    <property type="entry name" value="PAS"/>
    <property type="match status" value="2"/>
</dbReference>
<feature type="compositionally biased region" description="Polar residues" evidence="11">
    <location>
        <begin position="628"/>
        <end position="637"/>
    </location>
</feature>
<dbReference type="NCBIfam" id="TIGR00229">
    <property type="entry name" value="sensory_box"/>
    <property type="match status" value="2"/>
</dbReference>
<dbReference type="SMART" id="SM00086">
    <property type="entry name" value="PAC"/>
    <property type="match status" value="1"/>
</dbReference>
<evidence type="ECO:0000313" key="15">
    <source>
        <dbReference type="Proteomes" id="UP000265100"/>
    </source>
</evidence>
<dbReference type="SUPFAM" id="SSF47459">
    <property type="entry name" value="HLH, helix-loop-helix DNA-binding domain"/>
    <property type="match status" value="1"/>
</dbReference>
<evidence type="ECO:0000259" key="12">
    <source>
        <dbReference type="PROSITE" id="PS50112"/>
    </source>
</evidence>
<evidence type="ECO:0000256" key="7">
    <source>
        <dbReference type="ARBA" id="ARBA00023163"/>
    </source>
</evidence>
<reference evidence="14 15" key="1">
    <citation type="submission" date="2018-05" db="EMBL/GenBank/DDBJ databases">
        <authorList>
            <person name="Datahose"/>
        </authorList>
    </citation>
    <scope>NUCLEOTIDE SEQUENCE</scope>
</reference>
<proteinExistence type="predicted"/>
<dbReference type="GeneTree" id="ENSGT00940000155930"/>
<dbReference type="PANTHER" id="PTHR23043:SF8">
    <property type="entry name" value="ENDOTHELIAL PAS DOMAIN-CONTAINING PROTEIN 1"/>
    <property type="match status" value="1"/>
</dbReference>
<evidence type="ECO:0000256" key="1">
    <source>
        <dbReference type="ARBA" id="ARBA00004123"/>
    </source>
</evidence>
<keyword evidence="6" id="KW-0010">Activator</keyword>
<feature type="region of interest" description="Disordered" evidence="11">
    <location>
        <begin position="1"/>
        <end position="32"/>
    </location>
</feature>
<evidence type="ECO:0000256" key="9">
    <source>
        <dbReference type="ARBA" id="ARBA00023278"/>
    </source>
</evidence>
<feature type="region of interest" description="Disordered" evidence="11">
    <location>
        <begin position="576"/>
        <end position="637"/>
    </location>
</feature>
<dbReference type="FunFam" id="3.30.450.20:FF:000005">
    <property type="entry name" value="Hypoxia-inducible factor 1 subunit alpha"/>
    <property type="match status" value="1"/>
</dbReference>
<evidence type="ECO:0000256" key="4">
    <source>
        <dbReference type="ARBA" id="ARBA00023015"/>
    </source>
</evidence>
<feature type="compositionally biased region" description="Basic and acidic residues" evidence="11">
    <location>
        <begin position="23"/>
        <end position="32"/>
    </location>
</feature>
<evidence type="ECO:0000259" key="13">
    <source>
        <dbReference type="PROSITE" id="PS50888"/>
    </source>
</evidence>
<feature type="domain" description="PAS" evidence="12">
    <location>
        <begin position="255"/>
        <end position="306"/>
    </location>
</feature>
<reference evidence="14" key="4">
    <citation type="submission" date="2025-09" db="UniProtKB">
        <authorList>
            <consortium name="Ensembl"/>
        </authorList>
    </citation>
    <scope>IDENTIFICATION</scope>
</reference>
<dbReference type="SUPFAM" id="SSF55785">
    <property type="entry name" value="PYP-like sensor domain (PAS domain)"/>
    <property type="match status" value="2"/>
</dbReference>
<dbReference type="InterPro" id="IPR021537">
    <property type="entry name" value="HIF_alpha-like"/>
</dbReference>
<dbReference type="InterPro" id="IPR001610">
    <property type="entry name" value="PAC"/>
</dbReference>
<dbReference type="Ensembl" id="ENSACLT00000077263.1">
    <property type="protein sequence ID" value="ENSACLP00000056836.1"/>
    <property type="gene ID" value="ENSACLG00000027698.2"/>
</dbReference>
<keyword evidence="2" id="KW-0677">Repeat</keyword>
<dbReference type="InterPro" id="IPR001067">
    <property type="entry name" value="Nuc_translocat"/>
</dbReference>
<dbReference type="CDD" id="cd00130">
    <property type="entry name" value="PAS"/>
    <property type="match status" value="2"/>
</dbReference>
<feature type="compositionally biased region" description="Low complexity" evidence="11">
    <location>
        <begin position="457"/>
        <end position="482"/>
    </location>
</feature>
<dbReference type="Pfam" id="PF00989">
    <property type="entry name" value="PAS"/>
    <property type="match status" value="1"/>
</dbReference>
<keyword evidence="8" id="KW-0539">Nucleus</keyword>
<feature type="region of interest" description="Disordered" evidence="11">
    <location>
        <begin position="430"/>
        <end position="482"/>
    </location>
</feature>
<dbReference type="InterPro" id="IPR011598">
    <property type="entry name" value="bHLH_dom"/>
</dbReference>
<name>A0AAX7TTG1_ASTCA</name>
<dbReference type="Pfam" id="PF11413">
    <property type="entry name" value="HIF-1"/>
    <property type="match status" value="1"/>
</dbReference>
<dbReference type="SMART" id="SM00353">
    <property type="entry name" value="HLH"/>
    <property type="match status" value="1"/>
</dbReference>
<reference evidence="15" key="2">
    <citation type="submission" date="2023-03" db="EMBL/GenBank/DDBJ databases">
        <authorList>
            <consortium name="Wellcome Sanger Institute Data Sharing"/>
        </authorList>
    </citation>
    <scope>NUCLEOTIDE SEQUENCE [LARGE SCALE GENOMIC DNA]</scope>
</reference>
<sequence length="848" mass="93785">MWKYVSPSFSGGKKQKSNYCTSGRKEKSRDAARCRRSKETEVFYELAHQLPLSHSVSAHLDKASIMRLAISFLRTRKLLTISTNATPQDNGQMDSLYLKSLEGFITVVTSDGDMIFLSENINKFMGLTQVELTGHSIFDFTHPCDHEEIRENLSLKTTGSGFGKKCKELSTERDFFMRMKCTVTNRGRTVNLKSASWKVLHCTGQLRMYNSCPPRVLCGFKEPPLTCAVLMCEPIPHPSNIDTPLDSKTFLSRHSMDMKFTYCDERVTELMGYTPEDLLGRSIYDFYHALDSDSVTKSHQNLCTKGQAVSGQYRMLAKNGGYVWVETQGTVIYNSRNSQPQCIVCINYVLSDIEEKSMILSLGQTESLFKPRHMSSFFSPGVGMSGEPGDALFSKFKEEPEDLAQLAPTPGDTIVSLDFSQYLLLHKSASNASGPPTAAPGDVGKMAGGSFTVQQNPPSGSATPSLSSCSTPSSPDDYYSSVESDLRVELTEKLFALDTKGDSSANTEVDLNDLDLETLAPYIPMDGEDFQLNPIVTESEPLEAAPAGSMGSNTSLPQINQTTQQSFNNVASLLQPLSTSSQSPGHYQRATSSSWAGGEKRVSSQGNADPHGRSYMMGHLHNPPYQAPASSPLSSMGGSQNLQWPPDLLLTYQQQPRPTKACLMDTMLEERPSCKQNMPHGMQKQRSIDNFVQAYRDMSPARVAMANSMKRSFSQMQMDGNHVLSSLPRISCTFLTSRSLLSESEMARMMPGNMAPCLNSLQQHRKSLYAGNGRNEKGFPQKSCDYREYNMLPSNKCEGIASRLLGPSFEPSFLPELTRYDCEVNVPLQGNLHLLQGCDLLRALDQAT</sequence>
<dbReference type="PANTHER" id="PTHR23043">
    <property type="entry name" value="HYPOXIA-INDUCIBLE FACTOR 1 ALPHA"/>
    <property type="match status" value="1"/>
</dbReference>
<dbReference type="GO" id="GO:0005667">
    <property type="term" value="C:transcription regulator complex"/>
    <property type="evidence" value="ECO:0007669"/>
    <property type="project" value="InterPro"/>
</dbReference>
<feature type="modified residue" description="(3S)-3-hydroxyasparagine" evidence="10">
    <location>
        <position position="825"/>
    </location>
</feature>
<evidence type="ECO:0000256" key="6">
    <source>
        <dbReference type="ARBA" id="ARBA00023159"/>
    </source>
</evidence>
<dbReference type="GO" id="GO:0000977">
    <property type="term" value="F:RNA polymerase II transcription regulatory region sequence-specific DNA binding"/>
    <property type="evidence" value="ECO:0007669"/>
    <property type="project" value="TreeGrafter"/>
</dbReference>
<dbReference type="PROSITE" id="PS50888">
    <property type="entry name" value="BHLH"/>
    <property type="match status" value="1"/>
</dbReference>
<evidence type="ECO:0000256" key="10">
    <source>
        <dbReference type="PIRSR" id="PIRSR621537-50"/>
    </source>
</evidence>
<evidence type="ECO:0000256" key="3">
    <source>
        <dbReference type="ARBA" id="ARBA00022843"/>
    </source>
</evidence>
<comment type="subcellular location">
    <subcellularLocation>
        <location evidence="1">Nucleus</location>
    </subcellularLocation>
</comment>
<accession>A0AAX7TTG1</accession>
<organism evidence="14 15">
    <name type="scientific">Astatotilapia calliptera</name>
    <name type="common">Eastern happy</name>
    <name type="synonym">Chromis callipterus</name>
    <dbReference type="NCBI Taxonomy" id="8154"/>
    <lineage>
        <taxon>Eukaryota</taxon>
        <taxon>Metazoa</taxon>
        <taxon>Chordata</taxon>
        <taxon>Craniata</taxon>
        <taxon>Vertebrata</taxon>
        <taxon>Euteleostomi</taxon>
        <taxon>Actinopterygii</taxon>
        <taxon>Neopterygii</taxon>
        <taxon>Teleostei</taxon>
        <taxon>Neoteleostei</taxon>
        <taxon>Acanthomorphata</taxon>
        <taxon>Ovalentaria</taxon>
        <taxon>Cichlomorphae</taxon>
        <taxon>Cichliformes</taxon>
        <taxon>Cichlidae</taxon>
        <taxon>African cichlids</taxon>
        <taxon>Pseudocrenilabrinae</taxon>
        <taxon>Haplochromini</taxon>
        <taxon>Astatotilapia</taxon>
    </lineage>
</organism>
<dbReference type="GO" id="GO:0046983">
    <property type="term" value="F:protein dimerization activity"/>
    <property type="evidence" value="ECO:0007669"/>
    <property type="project" value="InterPro"/>
</dbReference>
<evidence type="ECO:0000256" key="2">
    <source>
        <dbReference type="ARBA" id="ARBA00022737"/>
    </source>
</evidence>
<dbReference type="Proteomes" id="UP000265100">
    <property type="component" value="Chromosome 13"/>
</dbReference>
<dbReference type="InterPro" id="IPR036638">
    <property type="entry name" value="HLH_DNA-bd_sf"/>
</dbReference>
<dbReference type="Pfam" id="PF08778">
    <property type="entry name" value="HIF-1a_CTAD"/>
    <property type="match status" value="1"/>
</dbReference>
<dbReference type="InterPro" id="IPR013767">
    <property type="entry name" value="PAS_fold"/>
</dbReference>
<dbReference type="Pfam" id="PF14598">
    <property type="entry name" value="PAS_11"/>
    <property type="match status" value="1"/>
</dbReference>
<dbReference type="GO" id="GO:0005737">
    <property type="term" value="C:cytoplasm"/>
    <property type="evidence" value="ECO:0007669"/>
    <property type="project" value="InterPro"/>
</dbReference>
<dbReference type="SMART" id="SM00091">
    <property type="entry name" value="PAS"/>
    <property type="match status" value="2"/>
</dbReference>
<dbReference type="AlphaFoldDB" id="A0AAX7TTG1"/>
<evidence type="ECO:0000256" key="5">
    <source>
        <dbReference type="ARBA" id="ARBA00023125"/>
    </source>
</evidence>
<feature type="modified residue" description="4-hydroxyproline" evidence="10">
    <location>
        <position position="408"/>
    </location>
</feature>
<dbReference type="Pfam" id="PF23171">
    <property type="entry name" value="bHLH_HIF1A"/>
    <property type="match status" value="1"/>
</dbReference>
<feature type="modified residue" description="4-hydroxyproline" evidence="10">
    <location>
        <position position="521"/>
    </location>
</feature>
<dbReference type="Gene3D" id="3.30.450.20">
    <property type="entry name" value="PAS domain"/>
    <property type="match status" value="2"/>
</dbReference>
<evidence type="ECO:0000313" key="14">
    <source>
        <dbReference type="Ensembl" id="ENSACLP00000056836.1"/>
    </source>
</evidence>
<reference evidence="14" key="3">
    <citation type="submission" date="2025-08" db="UniProtKB">
        <authorList>
            <consortium name="Ensembl"/>
        </authorList>
    </citation>
    <scope>IDENTIFICATION</scope>
</reference>
<feature type="domain" description="BHLH" evidence="13">
    <location>
        <begin position="23"/>
        <end position="76"/>
    </location>
</feature>
<protein>
    <recommendedName>
        <fullName evidence="16">Endothelial PAS domain protein 1b</fullName>
    </recommendedName>
</protein>
<dbReference type="PRINTS" id="PR00785">
    <property type="entry name" value="NCTRNSLOCATR"/>
</dbReference>
<evidence type="ECO:0000256" key="11">
    <source>
        <dbReference type="SAM" id="MobiDB-lite"/>
    </source>
</evidence>